<evidence type="ECO:0000259" key="1">
    <source>
        <dbReference type="Pfam" id="PF08241"/>
    </source>
</evidence>
<reference evidence="2" key="2">
    <citation type="journal article" date="2022" name="Microbiol. Resour. Announc.">
        <title>Metagenome Sequencing to Explore Phylogenomics of Terrestrial Cyanobacteria.</title>
        <authorList>
            <person name="Ward R.D."/>
            <person name="Stajich J.E."/>
            <person name="Johansen J.R."/>
            <person name="Huntemann M."/>
            <person name="Clum A."/>
            <person name="Foster B."/>
            <person name="Foster B."/>
            <person name="Roux S."/>
            <person name="Palaniappan K."/>
            <person name="Varghese N."/>
            <person name="Mukherjee S."/>
            <person name="Reddy T.B.K."/>
            <person name="Daum C."/>
            <person name="Copeland A."/>
            <person name="Chen I.A."/>
            <person name="Ivanova N.N."/>
            <person name="Kyrpides N.C."/>
            <person name="Shapiro N."/>
            <person name="Eloe-Fadrosh E.A."/>
            <person name="Pietrasiak N."/>
        </authorList>
    </citation>
    <scope>NUCLEOTIDE SEQUENCE</scope>
    <source>
        <strain evidence="2">GSE-TBD4-15B</strain>
    </source>
</reference>
<name>A0A951P8R9_9CYAN</name>
<keyword evidence="2" id="KW-0808">Transferase</keyword>
<dbReference type="GO" id="GO:0008757">
    <property type="term" value="F:S-adenosylmethionine-dependent methyltransferase activity"/>
    <property type="evidence" value="ECO:0007669"/>
    <property type="project" value="InterPro"/>
</dbReference>
<proteinExistence type="predicted"/>
<dbReference type="InterPro" id="IPR029063">
    <property type="entry name" value="SAM-dependent_MTases_sf"/>
</dbReference>
<dbReference type="InterPro" id="IPR013216">
    <property type="entry name" value="Methyltransf_11"/>
</dbReference>
<comment type="caution">
    <text evidence="2">The sequence shown here is derived from an EMBL/GenBank/DDBJ whole genome shotgun (WGS) entry which is preliminary data.</text>
</comment>
<dbReference type="PANTHER" id="PTHR43861:SF1">
    <property type="entry name" value="TRANS-ACONITATE 2-METHYLTRANSFERASE"/>
    <property type="match status" value="1"/>
</dbReference>
<dbReference type="SUPFAM" id="SSF53335">
    <property type="entry name" value="S-adenosyl-L-methionine-dependent methyltransferases"/>
    <property type="match status" value="1"/>
</dbReference>
<dbReference type="Gene3D" id="3.40.50.150">
    <property type="entry name" value="Vaccinia Virus protein VP39"/>
    <property type="match status" value="1"/>
</dbReference>
<gene>
    <name evidence="2" type="ORF">KME07_06980</name>
</gene>
<feature type="domain" description="Methyltransferase type 11" evidence="1">
    <location>
        <begin position="6"/>
        <end position="93"/>
    </location>
</feature>
<protein>
    <submittedName>
        <fullName evidence="2">Methyltransferase domain-containing protein</fullName>
    </submittedName>
</protein>
<organism evidence="2 3">
    <name type="scientific">Pegethrix bostrychoides GSE-TBD4-15B</name>
    <dbReference type="NCBI Taxonomy" id="2839662"/>
    <lineage>
        <taxon>Bacteria</taxon>
        <taxon>Bacillati</taxon>
        <taxon>Cyanobacteriota</taxon>
        <taxon>Cyanophyceae</taxon>
        <taxon>Oculatellales</taxon>
        <taxon>Oculatellaceae</taxon>
        <taxon>Pegethrix</taxon>
    </lineage>
</organism>
<evidence type="ECO:0000313" key="3">
    <source>
        <dbReference type="Proteomes" id="UP000707356"/>
    </source>
</evidence>
<dbReference type="CDD" id="cd02440">
    <property type="entry name" value="AdoMet_MTases"/>
    <property type="match status" value="1"/>
</dbReference>
<dbReference type="Proteomes" id="UP000707356">
    <property type="component" value="Unassembled WGS sequence"/>
</dbReference>
<dbReference type="PANTHER" id="PTHR43861">
    <property type="entry name" value="TRANS-ACONITATE 2-METHYLTRANSFERASE-RELATED"/>
    <property type="match status" value="1"/>
</dbReference>
<dbReference type="AlphaFoldDB" id="A0A951P8R9"/>
<dbReference type="Pfam" id="PF08241">
    <property type="entry name" value="Methyltransf_11"/>
    <property type="match status" value="1"/>
</dbReference>
<dbReference type="EMBL" id="JAHHHV010000032">
    <property type="protein sequence ID" value="MBW4465171.1"/>
    <property type="molecule type" value="Genomic_DNA"/>
</dbReference>
<evidence type="ECO:0000313" key="2">
    <source>
        <dbReference type="EMBL" id="MBW4465171.1"/>
    </source>
</evidence>
<keyword evidence="2" id="KW-0489">Methyltransferase</keyword>
<accession>A0A951P8R9</accession>
<sequence>MGERILDLGCGDGALTLKLREFGCEVIGVDSSPDFINSAKSLGLDARLLDGHNLNFSNEFDAVFSNAALHWMTRPDQVIDGVWKSLKPEGRFVGEFGGHGNVSAIETALRQVLWKYGIDADTINPWYFPTLEDYQTRLEAGGFRVNEIALIPRPTALPTNIGGWLSTFANPFIGAIAISERDAFLAEVIGSLKPSLCNASGQWYADYVRLRFSASKSPLLQSVNIAG</sequence>
<dbReference type="GO" id="GO:0032259">
    <property type="term" value="P:methylation"/>
    <property type="evidence" value="ECO:0007669"/>
    <property type="project" value="UniProtKB-KW"/>
</dbReference>
<reference evidence="2" key="1">
    <citation type="submission" date="2021-05" db="EMBL/GenBank/DDBJ databases">
        <authorList>
            <person name="Pietrasiak N."/>
            <person name="Ward R."/>
            <person name="Stajich J.E."/>
            <person name="Kurbessoian T."/>
        </authorList>
    </citation>
    <scope>NUCLEOTIDE SEQUENCE</scope>
    <source>
        <strain evidence="2">GSE-TBD4-15B</strain>
    </source>
</reference>